<dbReference type="EMBL" id="MN586027">
    <property type="protein sequence ID" value="QGJ93526.1"/>
    <property type="molecule type" value="Genomic_DNA"/>
</dbReference>
<dbReference type="Proteomes" id="UP000427282">
    <property type="component" value="Segment"/>
</dbReference>
<feature type="compositionally biased region" description="Low complexity" evidence="1">
    <location>
        <begin position="105"/>
        <end position="116"/>
    </location>
</feature>
<sequence length="140" mass="14819">MIRRRLAALALAGAVVGVSLSGCAPAPQIAASDVIDDGSACYPPLACGPFYPTPVYPWTLHPYMGYIVNPAHTLIVIDHGRPRVTYRPYSPPIQPRYIPVPKPPQQQQKPAPAKQAPAPPKPAAPKPAPAPPRPATKAGK</sequence>
<dbReference type="PROSITE" id="PS51257">
    <property type="entry name" value="PROKAR_LIPOPROTEIN"/>
    <property type="match status" value="1"/>
</dbReference>
<evidence type="ECO:0000313" key="3">
    <source>
        <dbReference type="Proteomes" id="UP000427282"/>
    </source>
</evidence>
<evidence type="ECO:0000313" key="2">
    <source>
        <dbReference type="EMBL" id="QGJ93526.1"/>
    </source>
</evidence>
<proteinExistence type="predicted"/>
<feature type="compositionally biased region" description="Pro residues" evidence="1">
    <location>
        <begin position="89"/>
        <end position="104"/>
    </location>
</feature>
<dbReference type="RefSeq" id="YP_009885158.1">
    <property type="nucleotide sequence ID" value="NC_049478.1"/>
</dbReference>
<reference evidence="2 3" key="1">
    <citation type="submission" date="2019-10" db="EMBL/GenBank/DDBJ databases">
        <authorList>
            <person name="Garlena R.A."/>
            <person name="Russell D.A."/>
            <person name="Pope W.H."/>
            <person name="Jacobs-Sera D."/>
            <person name="Hatfull G.F."/>
        </authorList>
    </citation>
    <scope>NUCLEOTIDE SEQUENCE [LARGE SCALE GENOMIC DNA]</scope>
</reference>
<accession>A0A649VM93</accession>
<feature type="region of interest" description="Disordered" evidence="1">
    <location>
        <begin position="88"/>
        <end position="140"/>
    </location>
</feature>
<evidence type="ECO:0000256" key="1">
    <source>
        <dbReference type="SAM" id="MobiDB-lite"/>
    </source>
</evidence>
<organism evidence="2 3">
    <name type="scientific">Arthrobacter phage Mufasa8</name>
    <dbReference type="NCBI Taxonomy" id="2656526"/>
    <lineage>
        <taxon>Viruses</taxon>
        <taxon>Duplodnaviria</taxon>
        <taxon>Heunggongvirae</taxon>
        <taxon>Uroviricota</taxon>
        <taxon>Caudoviricetes</taxon>
        <taxon>Mufasoctovirus</taxon>
        <taxon>Mufasoctovirus mufasa8</taxon>
    </lineage>
</organism>
<protein>
    <submittedName>
        <fullName evidence="2">Membrane protein</fullName>
    </submittedName>
</protein>
<gene>
    <name evidence="2" type="primary">78</name>
    <name evidence="2" type="ORF">SEA_MUFASA8_78</name>
</gene>
<dbReference type="KEGG" id="vg:55814530"/>
<feature type="compositionally biased region" description="Pro residues" evidence="1">
    <location>
        <begin position="117"/>
        <end position="134"/>
    </location>
</feature>
<keyword evidence="3" id="KW-1185">Reference proteome</keyword>
<name>A0A649VM93_9CAUD</name>
<dbReference type="GeneID" id="55814530"/>